<proteinExistence type="predicted"/>
<dbReference type="EMBL" id="LGRX02011148">
    <property type="protein sequence ID" value="KAK3269195.1"/>
    <property type="molecule type" value="Genomic_DNA"/>
</dbReference>
<dbReference type="AlphaFoldDB" id="A0AAE0L2D2"/>
<evidence type="ECO:0000313" key="3">
    <source>
        <dbReference type="Proteomes" id="UP001190700"/>
    </source>
</evidence>
<keyword evidence="1" id="KW-0472">Membrane</keyword>
<sequence>MTPFLSNTSCAALGETVWEYRDYEVSLYNPNIIGDALHNLPRVTDTNFSRFEYEVEEDDYWIGVGVAVAFAFLVGLFTFTIISLQTVFKVLNRFAQSAWTASMLLLETCCPCCTSKDVKECPNSSVEDSFENKRQTMRCSCIWGMRLDTEHRLTLFSAMCAVALGLVGLGIMVVAFASTVDGYDSGLNDADSLKST</sequence>
<organism evidence="2 3">
    <name type="scientific">Cymbomonas tetramitiformis</name>
    <dbReference type="NCBI Taxonomy" id="36881"/>
    <lineage>
        <taxon>Eukaryota</taxon>
        <taxon>Viridiplantae</taxon>
        <taxon>Chlorophyta</taxon>
        <taxon>Pyramimonadophyceae</taxon>
        <taxon>Pyramimonadales</taxon>
        <taxon>Pyramimonadaceae</taxon>
        <taxon>Cymbomonas</taxon>
    </lineage>
</organism>
<evidence type="ECO:0000313" key="2">
    <source>
        <dbReference type="EMBL" id="KAK3269195.1"/>
    </source>
</evidence>
<keyword evidence="1" id="KW-1133">Transmembrane helix</keyword>
<feature type="transmembrane region" description="Helical" evidence="1">
    <location>
        <begin position="153"/>
        <end position="177"/>
    </location>
</feature>
<protein>
    <submittedName>
        <fullName evidence="2">Uncharacterized protein</fullName>
    </submittedName>
</protein>
<accession>A0AAE0L2D2</accession>
<keyword evidence="3" id="KW-1185">Reference proteome</keyword>
<keyword evidence="1" id="KW-0812">Transmembrane</keyword>
<feature type="transmembrane region" description="Helical" evidence="1">
    <location>
        <begin position="60"/>
        <end position="84"/>
    </location>
</feature>
<comment type="caution">
    <text evidence="2">The sequence shown here is derived from an EMBL/GenBank/DDBJ whole genome shotgun (WGS) entry which is preliminary data.</text>
</comment>
<dbReference type="Proteomes" id="UP001190700">
    <property type="component" value="Unassembled WGS sequence"/>
</dbReference>
<name>A0AAE0L2D2_9CHLO</name>
<reference evidence="2 3" key="1">
    <citation type="journal article" date="2015" name="Genome Biol. Evol.">
        <title>Comparative Genomics of a Bacterivorous Green Alga Reveals Evolutionary Causalities and Consequences of Phago-Mixotrophic Mode of Nutrition.</title>
        <authorList>
            <person name="Burns J.A."/>
            <person name="Paasch A."/>
            <person name="Narechania A."/>
            <person name="Kim E."/>
        </authorList>
    </citation>
    <scope>NUCLEOTIDE SEQUENCE [LARGE SCALE GENOMIC DNA]</scope>
    <source>
        <strain evidence="2 3">PLY_AMNH</strain>
    </source>
</reference>
<gene>
    <name evidence="2" type="ORF">CYMTET_22347</name>
</gene>
<evidence type="ECO:0000256" key="1">
    <source>
        <dbReference type="SAM" id="Phobius"/>
    </source>
</evidence>